<dbReference type="SUPFAM" id="SSF53756">
    <property type="entry name" value="UDP-Glycosyltransferase/glycogen phosphorylase"/>
    <property type="match status" value="1"/>
</dbReference>
<gene>
    <name evidence="2" type="ORF">HN018_16780</name>
</gene>
<accession>A0A6M8HSH6</accession>
<name>A0A6M8HSH6_9PROT</name>
<dbReference type="Pfam" id="PF13692">
    <property type="entry name" value="Glyco_trans_1_4"/>
    <property type="match status" value="1"/>
</dbReference>
<evidence type="ECO:0000313" key="2">
    <source>
        <dbReference type="EMBL" id="QKE91469.1"/>
    </source>
</evidence>
<evidence type="ECO:0000259" key="1">
    <source>
        <dbReference type="Pfam" id="PF13439"/>
    </source>
</evidence>
<reference evidence="2 3" key="1">
    <citation type="journal article" date="2014" name="World J. Microbiol. Biotechnol.">
        <title>Biodiversity and physiological characteristics of Antarctic and Arctic lichens-associated bacteria.</title>
        <authorList>
            <person name="Lee Y.M."/>
            <person name="Kim E.H."/>
            <person name="Lee H.K."/>
            <person name="Hong S.G."/>
        </authorList>
    </citation>
    <scope>NUCLEOTIDE SEQUENCE [LARGE SCALE GENOMIC DNA]</scope>
    <source>
        <strain evidence="2 3">PAMC 26569</strain>
    </source>
</reference>
<proteinExistence type="predicted"/>
<keyword evidence="3" id="KW-1185">Reference proteome</keyword>
<dbReference type="InterPro" id="IPR028098">
    <property type="entry name" value="Glyco_trans_4-like_N"/>
</dbReference>
<dbReference type="Proteomes" id="UP000500767">
    <property type="component" value="Chromosome"/>
</dbReference>
<organism evidence="2 3">
    <name type="scientific">Lichenicola cladoniae</name>
    <dbReference type="NCBI Taxonomy" id="1484109"/>
    <lineage>
        <taxon>Bacteria</taxon>
        <taxon>Pseudomonadati</taxon>
        <taxon>Pseudomonadota</taxon>
        <taxon>Alphaproteobacteria</taxon>
        <taxon>Acetobacterales</taxon>
        <taxon>Acetobacteraceae</taxon>
        <taxon>Lichenicola</taxon>
    </lineage>
</organism>
<evidence type="ECO:0000313" key="3">
    <source>
        <dbReference type="Proteomes" id="UP000500767"/>
    </source>
</evidence>
<dbReference type="PANTHER" id="PTHR12526:SF634">
    <property type="entry name" value="BLL3361 PROTEIN"/>
    <property type="match status" value="1"/>
</dbReference>
<protein>
    <submittedName>
        <fullName evidence="2">Glycosyltransferase family 4 protein</fullName>
    </submittedName>
</protein>
<feature type="domain" description="Glycosyltransferase subfamily 4-like N-terminal" evidence="1">
    <location>
        <begin position="12"/>
        <end position="182"/>
    </location>
</feature>
<keyword evidence="2" id="KW-0808">Transferase</keyword>
<dbReference type="RefSeq" id="WP_171833003.1">
    <property type="nucleotide sequence ID" value="NZ_CP053708.1"/>
</dbReference>
<dbReference type="PANTHER" id="PTHR12526">
    <property type="entry name" value="GLYCOSYLTRANSFERASE"/>
    <property type="match status" value="1"/>
</dbReference>
<dbReference type="AlphaFoldDB" id="A0A6M8HSH6"/>
<dbReference type="GO" id="GO:0016757">
    <property type="term" value="F:glycosyltransferase activity"/>
    <property type="evidence" value="ECO:0007669"/>
    <property type="project" value="UniProtKB-ARBA"/>
</dbReference>
<dbReference type="KEGG" id="lck:HN018_16780"/>
<sequence length="355" mass="37626">MSRHILVTTDAVGGVWRYSLTLAREWAKAGVRVELAVLGPAPDPAQRAEAGAIDGLAIHVTLLELDWTAPDRASLERVAVALADLARQCGVTSVHLHAPALVGMVEWPGPVIAVLHSCLATWWRAMRDGPPPKDFRWRIEVTADGLRRAEHIVAPSRAFRNMAVEAYDNCRPITVVLNGRDPPAGLFGPASARTRQVLSAGRFWDEGKDVATLDRAAALVDAPVQAAGSFRGPNGQEAASSSLVRLGSLGEPALALAFADTRVFVSTARYEPFGLAVLEAAQCGLALVLSDITSFRELWDGAALFVRPGDAADFASATMQALDNPDLLAANAHARASQYSAAGMAGATLALHHRA</sequence>
<dbReference type="CDD" id="cd03801">
    <property type="entry name" value="GT4_PimA-like"/>
    <property type="match status" value="1"/>
</dbReference>
<dbReference type="Pfam" id="PF13439">
    <property type="entry name" value="Glyco_transf_4"/>
    <property type="match status" value="1"/>
</dbReference>
<dbReference type="EMBL" id="CP053708">
    <property type="protein sequence ID" value="QKE91469.1"/>
    <property type="molecule type" value="Genomic_DNA"/>
</dbReference>
<dbReference type="Gene3D" id="3.40.50.2000">
    <property type="entry name" value="Glycogen Phosphorylase B"/>
    <property type="match status" value="2"/>
</dbReference>